<gene>
    <name evidence="4" type="ORF">ACFQBT_04420</name>
</gene>
<dbReference type="Pfam" id="PF00498">
    <property type="entry name" value="FHA"/>
    <property type="match status" value="1"/>
</dbReference>
<organism evidence="4 5">
    <name type="scientific">Branchiibius cervicis</name>
    <dbReference type="NCBI Taxonomy" id="908252"/>
    <lineage>
        <taxon>Bacteria</taxon>
        <taxon>Bacillati</taxon>
        <taxon>Actinomycetota</taxon>
        <taxon>Actinomycetes</taxon>
        <taxon>Micrococcales</taxon>
        <taxon>Dermacoccaceae</taxon>
        <taxon>Branchiibius</taxon>
    </lineage>
</organism>
<dbReference type="PROSITE" id="PS50006">
    <property type="entry name" value="FHA_DOMAIN"/>
    <property type="match status" value="1"/>
</dbReference>
<dbReference type="Proteomes" id="UP001596356">
    <property type="component" value="Unassembled WGS sequence"/>
</dbReference>
<evidence type="ECO:0000256" key="2">
    <source>
        <dbReference type="SAM" id="MobiDB-lite"/>
    </source>
</evidence>
<dbReference type="Gene3D" id="2.60.200.20">
    <property type="match status" value="1"/>
</dbReference>
<feature type="region of interest" description="Disordered" evidence="2">
    <location>
        <begin position="1"/>
        <end position="83"/>
    </location>
</feature>
<dbReference type="CDD" id="cd00060">
    <property type="entry name" value="FHA"/>
    <property type="match status" value="1"/>
</dbReference>
<name>A0ABW2AR76_9MICO</name>
<evidence type="ECO:0000313" key="5">
    <source>
        <dbReference type="Proteomes" id="UP001596356"/>
    </source>
</evidence>
<proteinExistence type="predicted"/>
<accession>A0ABW2AR76</accession>
<evidence type="ECO:0000259" key="3">
    <source>
        <dbReference type="PROSITE" id="PS50006"/>
    </source>
</evidence>
<evidence type="ECO:0000313" key="4">
    <source>
        <dbReference type="EMBL" id="MFC6713134.1"/>
    </source>
</evidence>
<dbReference type="EMBL" id="JBHSWJ010000002">
    <property type="protein sequence ID" value="MFC6713134.1"/>
    <property type="molecule type" value="Genomic_DNA"/>
</dbReference>
<keyword evidence="5" id="KW-1185">Reference proteome</keyword>
<dbReference type="InterPro" id="IPR000253">
    <property type="entry name" value="FHA_dom"/>
</dbReference>
<dbReference type="SUPFAM" id="SSF49879">
    <property type="entry name" value="SMAD/FHA domain"/>
    <property type="match status" value="1"/>
</dbReference>
<keyword evidence="1" id="KW-0597">Phosphoprotein</keyword>
<dbReference type="SMART" id="SM00240">
    <property type="entry name" value="FHA"/>
    <property type="match status" value="1"/>
</dbReference>
<dbReference type="InterPro" id="IPR008984">
    <property type="entry name" value="SMAD_FHA_dom_sf"/>
</dbReference>
<sequence length="206" mass="21765">MNQPEVRPATPISWGDASASADQPAWQGPPARRSGSATPEPRHAAYVESPAPAYDPALDEPAPAPDAPSADYAQPWVQGGTAHTAEEVHQVWAEHHTSPEALSGEPEPAMAAPAPAAPPEPAADDDDSLTLGRARSNSIVLDDMLVSRHHARISADDQGLIIEDLGSRNGTFVNGRRVQTTRLHEGDRIGIGASTFEVRDGWLVSA</sequence>
<feature type="compositionally biased region" description="Low complexity" evidence="2">
    <location>
        <begin position="105"/>
        <end position="114"/>
    </location>
</feature>
<feature type="compositionally biased region" description="Low complexity" evidence="2">
    <location>
        <begin position="50"/>
        <end position="75"/>
    </location>
</feature>
<feature type="domain" description="FHA" evidence="3">
    <location>
        <begin position="129"/>
        <end position="178"/>
    </location>
</feature>
<dbReference type="InterPro" id="IPR050923">
    <property type="entry name" value="Cell_Proc_Reg/RNA_Proc"/>
</dbReference>
<protein>
    <submittedName>
        <fullName evidence="4">FHA domain-containing protein</fullName>
    </submittedName>
</protein>
<comment type="caution">
    <text evidence="4">The sequence shown here is derived from an EMBL/GenBank/DDBJ whole genome shotgun (WGS) entry which is preliminary data.</text>
</comment>
<feature type="region of interest" description="Disordered" evidence="2">
    <location>
        <begin position="99"/>
        <end position="130"/>
    </location>
</feature>
<dbReference type="PANTHER" id="PTHR23308">
    <property type="entry name" value="NUCLEAR INHIBITOR OF PROTEIN PHOSPHATASE-1"/>
    <property type="match status" value="1"/>
</dbReference>
<evidence type="ECO:0000256" key="1">
    <source>
        <dbReference type="ARBA" id="ARBA00022553"/>
    </source>
</evidence>
<reference evidence="5" key="1">
    <citation type="journal article" date="2019" name="Int. J. Syst. Evol. Microbiol.">
        <title>The Global Catalogue of Microorganisms (GCM) 10K type strain sequencing project: providing services to taxonomists for standard genome sequencing and annotation.</title>
        <authorList>
            <consortium name="The Broad Institute Genomics Platform"/>
            <consortium name="The Broad Institute Genome Sequencing Center for Infectious Disease"/>
            <person name="Wu L."/>
            <person name="Ma J."/>
        </authorList>
    </citation>
    <scope>NUCLEOTIDE SEQUENCE [LARGE SCALE GENOMIC DNA]</scope>
    <source>
        <strain evidence="5">NBRC 106593</strain>
    </source>
</reference>
<dbReference type="RefSeq" id="WP_377820689.1">
    <property type="nucleotide sequence ID" value="NZ_JBHSWJ010000002.1"/>
</dbReference>